<dbReference type="VEuPathDB" id="FungiDB:PYU1_G010200"/>
<dbReference type="AlphaFoldDB" id="K3WZ21"/>
<dbReference type="CDD" id="cd13220">
    <property type="entry name" value="PH-GRAM_GRAMDC"/>
    <property type="match status" value="1"/>
</dbReference>
<keyword evidence="8" id="KW-1185">Reference proteome</keyword>
<keyword evidence="4" id="KW-0472">Membrane</keyword>
<dbReference type="STRING" id="431595.K3WZ21"/>
<feature type="compositionally biased region" description="Polar residues" evidence="5">
    <location>
        <begin position="527"/>
        <end position="546"/>
    </location>
</feature>
<feature type="compositionally biased region" description="Low complexity" evidence="5">
    <location>
        <begin position="1"/>
        <end position="32"/>
    </location>
</feature>
<dbReference type="SMART" id="SM00568">
    <property type="entry name" value="GRAM"/>
    <property type="match status" value="1"/>
</dbReference>
<feature type="region of interest" description="Disordered" evidence="5">
    <location>
        <begin position="296"/>
        <end position="329"/>
    </location>
</feature>
<keyword evidence="2" id="KW-0812">Transmembrane</keyword>
<evidence type="ECO:0000313" key="8">
    <source>
        <dbReference type="Proteomes" id="UP000019132"/>
    </source>
</evidence>
<feature type="region of interest" description="Disordered" evidence="5">
    <location>
        <begin position="231"/>
        <end position="267"/>
    </location>
</feature>
<dbReference type="Pfam" id="PF16016">
    <property type="entry name" value="VASt"/>
    <property type="match status" value="1"/>
</dbReference>
<dbReference type="EnsemblProtists" id="PYU1_T010220">
    <property type="protein sequence ID" value="PYU1_T010220"/>
    <property type="gene ID" value="PYU1_G010200"/>
</dbReference>
<evidence type="ECO:0000256" key="1">
    <source>
        <dbReference type="ARBA" id="ARBA00004167"/>
    </source>
</evidence>
<dbReference type="eggNOG" id="KOG1032">
    <property type="taxonomic scope" value="Eukaryota"/>
</dbReference>
<feature type="region of interest" description="Disordered" evidence="5">
    <location>
        <begin position="511"/>
        <end position="553"/>
    </location>
</feature>
<dbReference type="InterPro" id="IPR011993">
    <property type="entry name" value="PH-like_dom_sf"/>
</dbReference>
<evidence type="ECO:0000256" key="5">
    <source>
        <dbReference type="SAM" id="MobiDB-lite"/>
    </source>
</evidence>
<evidence type="ECO:0000256" key="2">
    <source>
        <dbReference type="ARBA" id="ARBA00022692"/>
    </source>
</evidence>
<name>K3WZ21_GLOUD</name>
<sequence>SVSASSNGGNGDDAAASSSSRGSSAASSPAQSRRMGEFGAAASCAEQDAAERDGVNSNSSQRHGDHLNLPLDKEFVPLAHHDDDEDADEEGDLVRDDVRDDVICMIFDLPRSTKFYQDFSCAIAGTLAMHGRMYPTNTHVCFYSNVFGRERKILMPYESISELAKTTTMVFQNAIRIATTTKDEYTFTSFWGNNRDGCYELIAKTRNRVLNDLKPAVVRGLKKTIASAATGAEDDGELHTGSENGASTSLTSPKSIASSEKDANATADATTAVYEDTDDADSDADADAQQRLRNTQSTIAEEDEQENAEQPRDVAEEDAEHARARRTSVVSDIDSVAPKDISMTQIVETMFDISVDEFMAEFFWDGAAFGMAEFGTRQGSTEMKCNPWMTLEDEATYGMTRSLQFRVPVDAPIGPKSSRVDVLQCAKKGEHNVRFIETSTRLVDIPYGDYFSVEDRWTLIPRSSSSCKLFIELKVVFSKSTFWKSKIETRAIADNKSKWLEWVDLAKQHLQQKQEQQTEKPKIAISPPTSDGSSPTLRQSNSMTEQSQHDQLTRRPSHANVLFPWILVLGLLFLVIRMQSSLTSIEQTLAITNAKMDAIETHLASLSQASSCAANTANT</sequence>
<evidence type="ECO:0000256" key="3">
    <source>
        <dbReference type="ARBA" id="ARBA00022989"/>
    </source>
</evidence>
<dbReference type="Pfam" id="PF02893">
    <property type="entry name" value="GRAM"/>
    <property type="match status" value="1"/>
</dbReference>
<dbReference type="Gene3D" id="2.30.29.30">
    <property type="entry name" value="Pleckstrin-homology domain (PH domain)/Phosphotyrosine-binding domain (PTB)"/>
    <property type="match status" value="1"/>
</dbReference>
<dbReference type="HOGENOM" id="CLU_032447_0_0_1"/>
<feature type="compositionally biased region" description="Polar residues" evidence="5">
    <location>
        <begin position="241"/>
        <end position="258"/>
    </location>
</feature>
<dbReference type="OMA" id="DWIHLLQ"/>
<dbReference type="PANTHER" id="PTHR47666">
    <property type="entry name" value="PROTEIN VASCULAR ASSOCIATED DEATH 1, CHLOROPLASTIC"/>
    <property type="match status" value="1"/>
</dbReference>
<accession>K3WZ21</accession>
<evidence type="ECO:0000256" key="4">
    <source>
        <dbReference type="ARBA" id="ARBA00023136"/>
    </source>
</evidence>
<dbReference type="GO" id="GO:0016020">
    <property type="term" value="C:membrane"/>
    <property type="evidence" value="ECO:0007669"/>
    <property type="project" value="UniProtKB-SubCell"/>
</dbReference>
<dbReference type="PROSITE" id="PS51778">
    <property type="entry name" value="VAST"/>
    <property type="match status" value="1"/>
</dbReference>
<dbReference type="PANTHER" id="PTHR47666:SF1">
    <property type="entry name" value="PROTEIN VASCULAR ASSOCIATED DEATH 1, CHLOROPLASTIC"/>
    <property type="match status" value="1"/>
</dbReference>
<dbReference type="InterPro" id="IPR031968">
    <property type="entry name" value="VASt"/>
</dbReference>
<proteinExistence type="predicted"/>
<reference evidence="8" key="1">
    <citation type="journal article" date="2010" name="Genome Biol.">
        <title>Genome sequence of the necrotrophic plant pathogen Pythium ultimum reveals original pathogenicity mechanisms and effector repertoire.</title>
        <authorList>
            <person name="Levesque C.A."/>
            <person name="Brouwer H."/>
            <person name="Cano L."/>
            <person name="Hamilton J.P."/>
            <person name="Holt C."/>
            <person name="Huitema E."/>
            <person name="Raffaele S."/>
            <person name="Robideau G.P."/>
            <person name="Thines M."/>
            <person name="Win J."/>
            <person name="Zerillo M.M."/>
            <person name="Beakes G.W."/>
            <person name="Boore J.L."/>
            <person name="Busam D."/>
            <person name="Dumas B."/>
            <person name="Ferriera S."/>
            <person name="Fuerstenberg S.I."/>
            <person name="Gachon C.M."/>
            <person name="Gaulin E."/>
            <person name="Govers F."/>
            <person name="Grenville-Briggs L."/>
            <person name="Horner N."/>
            <person name="Hostetler J."/>
            <person name="Jiang R.H."/>
            <person name="Johnson J."/>
            <person name="Krajaejun T."/>
            <person name="Lin H."/>
            <person name="Meijer H.J."/>
            <person name="Moore B."/>
            <person name="Morris P."/>
            <person name="Phuntmart V."/>
            <person name="Puiu D."/>
            <person name="Shetty J."/>
            <person name="Stajich J.E."/>
            <person name="Tripathy S."/>
            <person name="Wawra S."/>
            <person name="van West P."/>
            <person name="Whitty B.R."/>
            <person name="Coutinho P.M."/>
            <person name="Henrissat B."/>
            <person name="Martin F."/>
            <person name="Thomas P.D."/>
            <person name="Tyler B.M."/>
            <person name="De Vries R.P."/>
            <person name="Kamoun S."/>
            <person name="Yandell M."/>
            <person name="Tisserat N."/>
            <person name="Buell C.R."/>
        </authorList>
    </citation>
    <scope>NUCLEOTIDE SEQUENCE</scope>
    <source>
        <strain evidence="8">DAOM:BR144</strain>
    </source>
</reference>
<dbReference type="EMBL" id="GL376623">
    <property type="status" value="NOT_ANNOTATED_CDS"/>
    <property type="molecule type" value="Genomic_DNA"/>
</dbReference>
<organism evidence="7 8">
    <name type="scientific">Globisporangium ultimum (strain ATCC 200006 / CBS 805.95 / DAOM BR144)</name>
    <name type="common">Pythium ultimum</name>
    <dbReference type="NCBI Taxonomy" id="431595"/>
    <lineage>
        <taxon>Eukaryota</taxon>
        <taxon>Sar</taxon>
        <taxon>Stramenopiles</taxon>
        <taxon>Oomycota</taxon>
        <taxon>Peronosporomycetes</taxon>
        <taxon>Pythiales</taxon>
        <taxon>Pythiaceae</taxon>
        <taxon>Globisporangium</taxon>
    </lineage>
</organism>
<keyword evidence="3" id="KW-1133">Transmembrane helix</keyword>
<reference evidence="7" key="3">
    <citation type="submission" date="2015-02" db="UniProtKB">
        <authorList>
            <consortium name="EnsemblProtists"/>
        </authorList>
    </citation>
    <scope>IDENTIFICATION</scope>
    <source>
        <strain evidence="7">DAOM BR144</strain>
    </source>
</reference>
<dbReference type="InParanoid" id="K3WZ21"/>
<dbReference type="InterPro" id="IPR004182">
    <property type="entry name" value="GRAM"/>
</dbReference>
<feature type="domain" description="VASt" evidence="6">
    <location>
        <begin position="342"/>
        <end position="514"/>
    </location>
</feature>
<dbReference type="Proteomes" id="UP000019132">
    <property type="component" value="Unassembled WGS sequence"/>
</dbReference>
<reference evidence="8" key="2">
    <citation type="submission" date="2010-04" db="EMBL/GenBank/DDBJ databases">
        <authorList>
            <person name="Buell R."/>
            <person name="Hamilton J."/>
            <person name="Hostetler J."/>
        </authorList>
    </citation>
    <scope>NUCLEOTIDE SEQUENCE [LARGE SCALE GENOMIC DNA]</scope>
    <source>
        <strain evidence="8">DAOM:BR144</strain>
    </source>
</reference>
<protein>
    <recommendedName>
        <fullName evidence="6">VASt domain-containing protein</fullName>
    </recommendedName>
</protein>
<comment type="subcellular location">
    <subcellularLocation>
        <location evidence="1">Membrane</location>
        <topology evidence="1">Single-pass membrane protein</topology>
    </subcellularLocation>
</comment>
<evidence type="ECO:0000313" key="7">
    <source>
        <dbReference type="EnsemblProtists" id="PYU1_T010220"/>
    </source>
</evidence>
<evidence type="ECO:0000259" key="6">
    <source>
        <dbReference type="PROSITE" id="PS51778"/>
    </source>
</evidence>
<feature type="region of interest" description="Disordered" evidence="5">
    <location>
        <begin position="1"/>
        <end position="67"/>
    </location>
</feature>